<dbReference type="AlphaFoldDB" id="A0A2W5AFE0"/>
<reference evidence="2 3" key="1">
    <citation type="submission" date="2017-08" db="EMBL/GenBank/DDBJ databases">
        <title>Infants hospitalized years apart are colonized by the same room-sourced microbial strains.</title>
        <authorList>
            <person name="Brooks B."/>
            <person name="Olm M.R."/>
            <person name="Firek B.A."/>
            <person name="Baker R."/>
            <person name="Thomas B.C."/>
            <person name="Morowitz M.J."/>
            <person name="Banfield J.F."/>
        </authorList>
    </citation>
    <scope>NUCLEOTIDE SEQUENCE [LARGE SCALE GENOMIC DNA]</scope>
    <source>
        <strain evidence="2">S2_018_000_R2_101</strain>
    </source>
</reference>
<dbReference type="Gene3D" id="3.30.2010.10">
    <property type="entry name" value="Metalloproteases ('zincins'), catalytic domain"/>
    <property type="match status" value="1"/>
</dbReference>
<evidence type="ECO:0000259" key="1">
    <source>
        <dbReference type="Pfam" id="PF01863"/>
    </source>
</evidence>
<comment type="caution">
    <text evidence="2">The sequence shown here is derived from an EMBL/GenBank/DDBJ whole genome shotgun (WGS) entry which is preliminary data.</text>
</comment>
<accession>A0A2W5AFE0</accession>
<organism evidence="2 3">
    <name type="scientific">Sphingomonas sanxanigenens</name>
    <dbReference type="NCBI Taxonomy" id="397260"/>
    <lineage>
        <taxon>Bacteria</taxon>
        <taxon>Pseudomonadati</taxon>
        <taxon>Pseudomonadota</taxon>
        <taxon>Alphaproteobacteria</taxon>
        <taxon>Sphingomonadales</taxon>
        <taxon>Sphingomonadaceae</taxon>
        <taxon>Sphingomonas</taxon>
    </lineage>
</organism>
<name>A0A2W5AFE0_9SPHN</name>
<proteinExistence type="predicted"/>
<dbReference type="InterPro" id="IPR002725">
    <property type="entry name" value="YgjP-like_metallopeptidase"/>
</dbReference>
<keyword evidence="2" id="KW-0378">Hydrolase</keyword>
<sequence length="245" mass="26967">MSSIWKIISSTAKVEPPRFGADARPLAVVRAPRARRLRLAVDPRSGEVRLTIPQRAKLAEALAWAEQHRGWIEAQLARLPQARPILPGASVPFGDAVLLVDWAADRPRSVRREGDRLILGGPAESVSARVVRWLKREALATLTEETAFYAARAGVSISSVAVGDPRSRWGSCASNGAIRYSWRLILAPSHVRRATVAHEVAHRVHMDHSPAFHRLVAQLFGESPAPARNWLRANGAGLHWIGRQD</sequence>
<dbReference type="EMBL" id="QFNN01000002">
    <property type="protein sequence ID" value="PZO92062.1"/>
    <property type="molecule type" value="Genomic_DNA"/>
</dbReference>
<dbReference type="GO" id="GO:0016787">
    <property type="term" value="F:hydrolase activity"/>
    <property type="evidence" value="ECO:0007669"/>
    <property type="project" value="UniProtKB-KW"/>
</dbReference>
<dbReference type="PANTHER" id="PTHR30399:SF1">
    <property type="entry name" value="UTP PYROPHOSPHATASE"/>
    <property type="match status" value="1"/>
</dbReference>
<gene>
    <name evidence="2" type="ORF">DI623_01010</name>
</gene>
<evidence type="ECO:0000313" key="2">
    <source>
        <dbReference type="EMBL" id="PZO92062.1"/>
    </source>
</evidence>
<dbReference type="Pfam" id="PF01863">
    <property type="entry name" value="YgjP-like"/>
    <property type="match status" value="1"/>
</dbReference>
<dbReference type="Proteomes" id="UP000249066">
    <property type="component" value="Unassembled WGS sequence"/>
</dbReference>
<evidence type="ECO:0000313" key="3">
    <source>
        <dbReference type="Proteomes" id="UP000249066"/>
    </source>
</evidence>
<dbReference type="CDD" id="cd07344">
    <property type="entry name" value="M48_yhfN_like"/>
    <property type="match status" value="1"/>
</dbReference>
<protein>
    <submittedName>
        <fullName evidence="2">Metal-dependent hydrolase</fullName>
    </submittedName>
</protein>
<dbReference type="PANTHER" id="PTHR30399">
    <property type="entry name" value="UNCHARACTERIZED PROTEIN YGJP"/>
    <property type="match status" value="1"/>
</dbReference>
<dbReference type="InterPro" id="IPR053136">
    <property type="entry name" value="UTP_pyrophosphatase-like"/>
</dbReference>
<feature type="domain" description="YgjP-like metallopeptidase" evidence="1">
    <location>
        <begin position="37"/>
        <end position="233"/>
    </location>
</feature>